<evidence type="ECO:0000256" key="9">
    <source>
        <dbReference type="RuleBase" id="RU000384"/>
    </source>
</evidence>
<dbReference type="Pfam" id="PF00120">
    <property type="entry name" value="Gln-synt_C"/>
    <property type="match status" value="1"/>
</dbReference>
<feature type="domain" description="GS beta-grasp" evidence="11">
    <location>
        <begin position="22"/>
        <end position="104"/>
    </location>
</feature>
<dbReference type="PROSITE" id="PS51986">
    <property type="entry name" value="GS_BETA_GRASP"/>
    <property type="match status" value="1"/>
</dbReference>
<dbReference type="GO" id="GO:0006542">
    <property type="term" value="P:glutamine biosynthetic process"/>
    <property type="evidence" value="ECO:0007669"/>
    <property type="project" value="InterPro"/>
</dbReference>
<comment type="caution">
    <text evidence="13">The sequence shown here is derived from an EMBL/GenBank/DDBJ whole genome shotgun (WGS) entry which is preliminary data.</text>
</comment>
<evidence type="ECO:0000256" key="4">
    <source>
        <dbReference type="ARBA" id="ARBA00022598"/>
    </source>
</evidence>
<keyword evidence="14" id="KW-1185">Reference proteome</keyword>
<dbReference type="InterPro" id="IPR050292">
    <property type="entry name" value="Glutamine_Synthetase"/>
</dbReference>
<dbReference type="EMBL" id="CAXKWB010000658">
    <property type="protein sequence ID" value="CAL4061631.1"/>
    <property type="molecule type" value="Genomic_DNA"/>
</dbReference>
<keyword evidence="4 10" id="KW-0436">Ligase</keyword>
<dbReference type="GO" id="GO:0004356">
    <property type="term" value="F:glutamine synthetase activity"/>
    <property type="evidence" value="ECO:0007669"/>
    <property type="project" value="UniProtKB-EC"/>
</dbReference>
<organism evidence="13 14">
    <name type="scientific">Meganyctiphanes norvegica</name>
    <name type="common">Northern krill</name>
    <name type="synonym">Thysanopoda norvegica</name>
    <dbReference type="NCBI Taxonomy" id="48144"/>
    <lineage>
        <taxon>Eukaryota</taxon>
        <taxon>Metazoa</taxon>
        <taxon>Ecdysozoa</taxon>
        <taxon>Arthropoda</taxon>
        <taxon>Crustacea</taxon>
        <taxon>Multicrustacea</taxon>
        <taxon>Malacostraca</taxon>
        <taxon>Eumalacostraca</taxon>
        <taxon>Eucarida</taxon>
        <taxon>Euphausiacea</taxon>
        <taxon>Euphausiidae</taxon>
        <taxon>Meganyctiphanes</taxon>
    </lineage>
</organism>
<sequence length="361" mass="40980">MPRSITNKKVLDRYMALAIPDTKVQAMYIWIDGTGENLRSKTRTLDFVPKSPKELPIWNFDGSSTGQAEGSNSDVYLYPVALYPDPMRRGNNKLVLCETYKYNKTIADTNQRKHCLDVMEKAADHHPWFGLEQEYTLLDIDHHPLGWPKNGYPGPQGRYHCGVGAQNVYGRDICEAHYRACLYAGIKIAGTNAETMPAQWEFQIGPAEGIQAGDDLWVARYLLHRIAEDFNVQVSLDPKPVRGNWNGAGLHCNYSTKRMREEGGFQEIEKTIERLSTKHKQHLMAYDPHEGMDNVRRLTGSHEAPDINTFSSGVANRSVSIRIPRLVAEEQKGYLEDRRPASNADPYRVTEKLVTNDCLEQ</sequence>
<evidence type="ECO:0000259" key="12">
    <source>
        <dbReference type="PROSITE" id="PS51987"/>
    </source>
</evidence>
<proteinExistence type="inferred from homology"/>
<comment type="catalytic activity">
    <reaction evidence="7 10">
        <text>L-glutamate + NH4(+) + ATP = L-glutamine + ADP + phosphate + H(+)</text>
        <dbReference type="Rhea" id="RHEA:16169"/>
        <dbReference type="ChEBI" id="CHEBI:15378"/>
        <dbReference type="ChEBI" id="CHEBI:28938"/>
        <dbReference type="ChEBI" id="CHEBI:29985"/>
        <dbReference type="ChEBI" id="CHEBI:30616"/>
        <dbReference type="ChEBI" id="CHEBI:43474"/>
        <dbReference type="ChEBI" id="CHEBI:58359"/>
        <dbReference type="ChEBI" id="CHEBI:456216"/>
        <dbReference type="EC" id="6.3.1.2"/>
    </reaction>
</comment>
<dbReference type="SUPFAM" id="SSF55931">
    <property type="entry name" value="Glutamine synthetase/guanido kinase"/>
    <property type="match status" value="1"/>
</dbReference>
<dbReference type="GO" id="GO:0005524">
    <property type="term" value="F:ATP binding"/>
    <property type="evidence" value="ECO:0007669"/>
    <property type="project" value="UniProtKB-KW"/>
</dbReference>
<dbReference type="Proteomes" id="UP001497623">
    <property type="component" value="Unassembled WGS sequence"/>
</dbReference>
<dbReference type="InterPro" id="IPR014746">
    <property type="entry name" value="Gln_synth/guanido_kin_cat_dom"/>
</dbReference>
<keyword evidence="5 10" id="KW-0547">Nucleotide-binding</keyword>
<name>A0AAV2PPZ4_MEGNR</name>
<dbReference type="InterPro" id="IPR008146">
    <property type="entry name" value="Gln_synth_cat_dom"/>
</dbReference>
<feature type="domain" description="GS catalytic" evidence="12">
    <location>
        <begin position="111"/>
        <end position="361"/>
    </location>
</feature>
<dbReference type="SUPFAM" id="SSF54368">
    <property type="entry name" value="Glutamine synthetase, N-terminal domain"/>
    <property type="match status" value="1"/>
</dbReference>
<protein>
    <recommendedName>
        <fullName evidence="3 10">Glutamine synthetase</fullName>
        <ecNumber evidence="3 10">6.3.1.2</ecNumber>
    </recommendedName>
</protein>
<evidence type="ECO:0000259" key="11">
    <source>
        <dbReference type="PROSITE" id="PS51986"/>
    </source>
</evidence>
<evidence type="ECO:0000256" key="6">
    <source>
        <dbReference type="ARBA" id="ARBA00022840"/>
    </source>
</evidence>
<evidence type="ECO:0000313" key="14">
    <source>
        <dbReference type="Proteomes" id="UP001497623"/>
    </source>
</evidence>
<dbReference type="AlphaFoldDB" id="A0AAV2PPZ4"/>
<dbReference type="PROSITE" id="PS00180">
    <property type="entry name" value="GLNA_1"/>
    <property type="match status" value="1"/>
</dbReference>
<evidence type="ECO:0000256" key="5">
    <source>
        <dbReference type="ARBA" id="ARBA00022741"/>
    </source>
</evidence>
<dbReference type="InterPro" id="IPR027303">
    <property type="entry name" value="Gln_synth_gly_rich_site"/>
</dbReference>
<keyword evidence="6 10" id="KW-0067">ATP-binding</keyword>
<evidence type="ECO:0000256" key="7">
    <source>
        <dbReference type="ARBA" id="ARBA00049436"/>
    </source>
</evidence>
<dbReference type="InterPro" id="IPR027302">
    <property type="entry name" value="Gln_synth_N_conserv_site"/>
</dbReference>
<reference evidence="13 14" key="1">
    <citation type="submission" date="2024-05" db="EMBL/GenBank/DDBJ databases">
        <authorList>
            <person name="Wallberg A."/>
        </authorList>
    </citation>
    <scope>NUCLEOTIDE SEQUENCE [LARGE SCALE GENOMIC DNA]</scope>
</reference>
<comment type="subunit">
    <text evidence="2">Homooctamer.</text>
</comment>
<dbReference type="PROSITE" id="PS51987">
    <property type="entry name" value="GS_CATALYTIC"/>
    <property type="match status" value="1"/>
</dbReference>
<evidence type="ECO:0000256" key="8">
    <source>
        <dbReference type="PROSITE-ProRule" id="PRU01330"/>
    </source>
</evidence>
<dbReference type="Gene3D" id="3.30.590.10">
    <property type="entry name" value="Glutamine synthetase/guanido kinase, catalytic domain"/>
    <property type="match status" value="1"/>
</dbReference>
<dbReference type="FunFam" id="3.30.590.10:FF:000004">
    <property type="entry name" value="Glutamine synthetase"/>
    <property type="match status" value="1"/>
</dbReference>
<dbReference type="FunFam" id="3.10.20.70:FF:000004">
    <property type="entry name" value="Glutamine synthetase"/>
    <property type="match status" value="1"/>
</dbReference>
<dbReference type="SMART" id="SM01230">
    <property type="entry name" value="Gln-synt_C"/>
    <property type="match status" value="1"/>
</dbReference>
<dbReference type="PROSITE" id="PS00181">
    <property type="entry name" value="GLNA_ATP"/>
    <property type="match status" value="1"/>
</dbReference>
<dbReference type="InterPro" id="IPR008147">
    <property type="entry name" value="Gln_synt_N"/>
</dbReference>
<accession>A0AAV2PPZ4</accession>
<dbReference type="Pfam" id="PF03951">
    <property type="entry name" value="Gln-synt_N"/>
    <property type="match status" value="1"/>
</dbReference>
<evidence type="ECO:0000256" key="1">
    <source>
        <dbReference type="ARBA" id="ARBA00009897"/>
    </source>
</evidence>
<evidence type="ECO:0000256" key="3">
    <source>
        <dbReference type="ARBA" id="ARBA00012937"/>
    </source>
</evidence>
<dbReference type="PANTHER" id="PTHR20852">
    <property type="entry name" value="GLUTAMINE SYNTHETASE"/>
    <property type="match status" value="1"/>
</dbReference>
<comment type="similarity">
    <text evidence="1 8 9">Belongs to the glutamine synthetase family.</text>
</comment>
<dbReference type="GO" id="GO:0005737">
    <property type="term" value="C:cytoplasm"/>
    <property type="evidence" value="ECO:0007669"/>
    <property type="project" value="TreeGrafter"/>
</dbReference>
<evidence type="ECO:0000256" key="10">
    <source>
        <dbReference type="RuleBase" id="RU004356"/>
    </source>
</evidence>
<dbReference type="PANTHER" id="PTHR20852:SF57">
    <property type="entry name" value="GLUTAMINE SYNTHETASE 2 CYTOPLASMIC"/>
    <property type="match status" value="1"/>
</dbReference>
<gene>
    <name evidence="13" type="ORF">MNOR_LOCUS2231</name>
</gene>
<evidence type="ECO:0000313" key="13">
    <source>
        <dbReference type="EMBL" id="CAL4061631.1"/>
    </source>
</evidence>
<dbReference type="Gene3D" id="3.10.20.70">
    <property type="entry name" value="Glutamine synthetase, N-terminal domain"/>
    <property type="match status" value="1"/>
</dbReference>
<evidence type="ECO:0000256" key="2">
    <source>
        <dbReference type="ARBA" id="ARBA00011823"/>
    </source>
</evidence>
<dbReference type="InterPro" id="IPR036651">
    <property type="entry name" value="Gln_synt_N_sf"/>
</dbReference>
<dbReference type="EC" id="6.3.1.2" evidence="3 10"/>